<keyword evidence="3" id="KW-0813">Transport</keyword>
<dbReference type="HOGENOM" id="CLU_000604_1_23_10"/>
<evidence type="ECO:0000256" key="6">
    <source>
        <dbReference type="ARBA" id="ARBA00022840"/>
    </source>
</evidence>
<dbReference type="PROSITE" id="PS50893">
    <property type="entry name" value="ABC_TRANSPORTER_2"/>
    <property type="match status" value="1"/>
</dbReference>
<keyword evidence="6" id="KW-0067">ATP-binding</keyword>
<dbReference type="STRING" id="452471.Aasi_0203"/>
<keyword evidence="7" id="KW-0472">Membrane</keyword>
<dbReference type="EMBL" id="CP001102">
    <property type="protein sequence ID" value="ACE05648.1"/>
    <property type="molecule type" value="Genomic_DNA"/>
</dbReference>
<accession>B3ER04</accession>
<comment type="similarity">
    <text evidence="2">Belongs to the ABC transporter superfamily.</text>
</comment>
<dbReference type="EMBL" id="CP001102">
    <property type="protein sequence ID" value="ACE05656.1"/>
    <property type="molecule type" value="Genomic_DNA"/>
</dbReference>
<reference evidence="10 11" key="1">
    <citation type="journal article" date="2010" name="J. Bacteriol.">
        <title>The genome of the amoeba symbiont 'Candidatus Amoebophilus asiaticus' reveals common mechanisms for host cell interaction among amoeba-associated bacteria.</title>
        <authorList>
            <person name="Schmitz-Esser S."/>
            <person name="Tischler P."/>
            <person name="Arnold R."/>
            <person name="Montanaro J."/>
            <person name="Wagner M."/>
            <person name="Rattei T."/>
            <person name="Horn M."/>
        </authorList>
    </citation>
    <scope>NUCLEOTIDE SEQUENCE [LARGE SCALE GENOMIC DNA]</scope>
    <source>
        <strain evidence="10 11">5a2</strain>
    </source>
</reference>
<evidence type="ECO:0000313" key="9">
    <source>
        <dbReference type="EMBL" id="ACE05648.1"/>
    </source>
</evidence>
<dbReference type="AlphaFoldDB" id="B3ER04"/>
<evidence type="ECO:0000259" key="8">
    <source>
        <dbReference type="PROSITE" id="PS50893"/>
    </source>
</evidence>
<dbReference type="GO" id="GO:0015833">
    <property type="term" value="P:peptide transport"/>
    <property type="evidence" value="ECO:0007669"/>
    <property type="project" value="InterPro"/>
</dbReference>
<keyword evidence="11" id="KW-1185">Reference proteome</keyword>
<keyword evidence="4" id="KW-1003">Cell membrane</keyword>
<dbReference type="eggNOG" id="COG0444">
    <property type="taxonomic scope" value="Bacteria"/>
</dbReference>
<dbReference type="PROSITE" id="PS00211">
    <property type="entry name" value="ABC_TRANSPORTER_1"/>
    <property type="match status" value="1"/>
</dbReference>
<evidence type="ECO:0000256" key="5">
    <source>
        <dbReference type="ARBA" id="ARBA00022741"/>
    </source>
</evidence>
<sequence length="334" mass="36885">MFERILTVKNLVTQFNTEQGLIKPVNDVSFEIYKGKTLGIVGESGSGKSMTALSIMRLIAPPIGKIVGGNIFFEDKDLLQLSDKEMRAIRGNKIGMIFQEPMTSLNPVFTVGYQIKEALTLHQRMSFKDAKEQTIELLKLVGIPAPEKRIYEYPHQLSGGMRQRIMIAMALSSKPSVLIADEPTTALDVTIQAQILELMVNLQEELNMGIILITHDLGVVAEMCHEVAVMYGGRIVEQASVQDLFSCPKHPYTRGLLASIPSLEVGKDHTQRRLETIKGTVPALNKLPLGCSFQDRCYNVQADCKGEKGTPPLEEKAPAHLAACFHPLNDIASK</sequence>
<dbReference type="Gene3D" id="3.40.50.300">
    <property type="entry name" value="P-loop containing nucleotide triphosphate hydrolases"/>
    <property type="match status" value="1"/>
</dbReference>
<gene>
    <name evidence="9" type="ordered locus">Aasi_0203</name>
    <name evidence="10" type="ordered locus">Aasi_0212</name>
</gene>
<dbReference type="Proteomes" id="UP000001227">
    <property type="component" value="Chromosome"/>
</dbReference>
<dbReference type="FunFam" id="3.40.50.300:FF:000016">
    <property type="entry name" value="Oligopeptide ABC transporter ATP-binding component"/>
    <property type="match status" value="1"/>
</dbReference>
<evidence type="ECO:0000313" key="10">
    <source>
        <dbReference type="EMBL" id="ACE05656.1"/>
    </source>
</evidence>
<name>B3ER04_AMOA5</name>
<dbReference type="GO" id="GO:0005886">
    <property type="term" value="C:plasma membrane"/>
    <property type="evidence" value="ECO:0007669"/>
    <property type="project" value="UniProtKB-SubCell"/>
</dbReference>
<evidence type="ECO:0000256" key="1">
    <source>
        <dbReference type="ARBA" id="ARBA00004417"/>
    </source>
</evidence>
<evidence type="ECO:0000313" key="11">
    <source>
        <dbReference type="Proteomes" id="UP000001227"/>
    </source>
</evidence>
<dbReference type="InterPro" id="IPR003439">
    <property type="entry name" value="ABC_transporter-like_ATP-bd"/>
</dbReference>
<dbReference type="OrthoDB" id="1115710at2"/>
<dbReference type="InterPro" id="IPR027417">
    <property type="entry name" value="P-loop_NTPase"/>
</dbReference>
<dbReference type="PANTHER" id="PTHR43297:SF2">
    <property type="entry name" value="DIPEPTIDE TRANSPORT ATP-BINDING PROTEIN DPPD"/>
    <property type="match status" value="1"/>
</dbReference>
<dbReference type="SMART" id="SM00382">
    <property type="entry name" value="AAA"/>
    <property type="match status" value="1"/>
</dbReference>
<dbReference type="Pfam" id="PF08352">
    <property type="entry name" value="oligo_HPY"/>
    <property type="match status" value="1"/>
</dbReference>
<dbReference type="KEGG" id="aas:Aasi_0212"/>
<dbReference type="Pfam" id="PF00005">
    <property type="entry name" value="ABC_tran"/>
    <property type="match status" value="1"/>
</dbReference>
<evidence type="ECO:0000256" key="7">
    <source>
        <dbReference type="ARBA" id="ARBA00023136"/>
    </source>
</evidence>
<feature type="domain" description="ABC transporter" evidence="8">
    <location>
        <begin position="6"/>
        <end position="257"/>
    </location>
</feature>
<protein>
    <recommendedName>
        <fullName evidence="8">ABC transporter domain-containing protein</fullName>
    </recommendedName>
</protein>
<dbReference type="GO" id="GO:0016887">
    <property type="term" value="F:ATP hydrolysis activity"/>
    <property type="evidence" value="ECO:0007669"/>
    <property type="project" value="InterPro"/>
</dbReference>
<dbReference type="CDD" id="cd03257">
    <property type="entry name" value="ABC_NikE_OppD_transporters"/>
    <property type="match status" value="1"/>
</dbReference>
<comment type="subcellular location">
    <subcellularLocation>
        <location evidence="1">Cell inner membrane</location>
        <topology evidence="1">Peripheral membrane protein</topology>
    </subcellularLocation>
</comment>
<evidence type="ECO:0000256" key="2">
    <source>
        <dbReference type="ARBA" id="ARBA00005417"/>
    </source>
</evidence>
<dbReference type="InterPro" id="IPR003593">
    <property type="entry name" value="AAA+_ATPase"/>
</dbReference>
<dbReference type="RefSeq" id="WP_012472413.1">
    <property type="nucleotide sequence ID" value="NC_010830.1"/>
</dbReference>
<keyword evidence="5" id="KW-0547">Nucleotide-binding</keyword>
<evidence type="ECO:0000256" key="3">
    <source>
        <dbReference type="ARBA" id="ARBA00022448"/>
    </source>
</evidence>
<dbReference type="NCBIfam" id="TIGR01727">
    <property type="entry name" value="oligo_HPY"/>
    <property type="match status" value="1"/>
</dbReference>
<dbReference type="InterPro" id="IPR013563">
    <property type="entry name" value="Oligopep_ABC_C"/>
</dbReference>
<dbReference type="InterPro" id="IPR050388">
    <property type="entry name" value="ABC_Ni/Peptide_Import"/>
</dbReference>
<proteinExistence type="inferred from homology"/>
<organism evidence="10 11">
    <name type="scientific">Amoebophilus asiaticus (strain 5a2)</name>
    <dbReference type="NCBI Taxonomy" id="452471"/>
    <lineage>
        <taxon>Bacteria</taxon>
        <taxon>Pseudomonadati</taxon>
        <taxon>Bacteroidota</taxon>
        <taxon>Cytophagia</taxon>
        <taxon>Cytophagales</taxon>
        <taxon>Amoebophilaceae</taxon>
        <taxon>Candidatus Amoebophilus</taxon>
    </lineage>
</organism>
<dbReference type="PANTHER" id="PTHR43297">
    <property type="entry name" value="OLIGOPEPTIDE TRANSPORT ATP-BINDING PROTEIN APPD"/>
    <property type="match status" value="1"/>
</dbReference>
<dbReference type="SUPFAM" id="SSF52540">
    <property type="entry name" value="P-loop containing nucleoside triphosphate hydrolases"/>
    <property type="match status" value="1"/>
</dbReference>
<dbReference type="KEGG" id="aas:Aasi_0203"/>
<dbReference type="GO" id="GO:0005524">
    <property type="term" value="F:ATP binding"/>
    <property type="evidence" value="ECO:0007669"/>
    <property type="project" value="UniProtKB-KW"/>
</dbReference>
<dbReference type="InterPro" id="IPR017871">
    <property type="entry name" value="ABC_transporter-like_CS"/>
</dbReference>
<evidence type="ECO:0000256" key="4">
    <source>
        <dbReference type="ARBA" id="ARBA00022475"/>
    </source>
</evidence>